<keyword evidence="2" id="KW-1133">Transmembrane helix</keyword>
<sequence length="244" mass="25546">MSNGLRHFLGLIVGILLTPVFAAGLAWGPHWTSGIGLGYDLAAVPGVAQWVPSVAVLAVLGLLLGLATGSRLSPLAALLPGLVLGAAGVVQTAGLPVQMPGVRDLLQPADGLAPWFAWGPVFAVVGAALFISALPPSRWRRRIRREADYEGPYSGYEPAGYDDYGPRGGWREQSAESGATPPGGVQTTQTMSWDADGMPPRYHVSDPTGPQSAGWNEPRRSGYAGAGEETGSTPPRWEDRNTGP</sequence>
<dbReference type="Proteomes" id="UP000292235">
    <property type="component" value="Chromosome"/>
</dbReference>
<keyword evidence="2" id="KW-0812">Transmembrane</keyword>
<dbReference type="RefSeq" id="WP_131097008.1">
    <property type="nucleotide sequence ID" value="NZ_CP036455.1"/>
</dbReference>
<feature type="region of interest" description="Disordered" evidence="1">
    <location>
        <begin position="155"/>
        <end position="244"/>
    </location>
</feature>
<evidence type="ECO:0000313" key="3">
    <source>
        <dbReference type="EMBL" id="QBI52457.1"/>
    </source>
</evidence>
<evidence type="ECO:0000313" key="4">
    <source>
        <dbReference type="Proteomes" id="UP000292235"/>
    </source>
</evidence>
<keyword evidence="2" id="KW-0472">Membrane</keyword>
<reference evidence="3 4" key="1">
    <citation type="submission" date="2019-02" db="EMBL/GenBank/DDBJ databases">
        <authorList>
            <person name="Khodamoradi S."/>
            <person name="Hahnke R.L."/>
            <person name="Kaempfer P."/>
            <person name="Schumann P."/>
            <person name="Rohde M."/>
            <person name="Steinert M."/>
            <person name="Luzhetskyy A."/>
            <person name="Wink J."/>
            <person name="Ruckert C."/>
        </authorList>
    </citation>
    <scope>NUCLEOTIDE SEQUENCE [LARGE SCALE GENOMIC DNA]</scope>
    <source>
        <strain evidence="3 4">M2</strain>
    </source>
</reference>
<feature type="transmembrane region" description="Helical" evidence="2">
    <location>
        <begin position="75"/>
        <end position="95"/>
    </location>
</feature>
<keyword evidence="4" id="KW-1185">Reference proteome</keyword>
<evidence type="ECO:0000256" key="2">
    <source>
        <dbReference type="SAM" id="Phobius"/>
    </source>
</evidence>
<gene>
    <name evidence="3" type="ORF">EKD16_03230</name>
</gene>
<accession>A0A4P6Q1J4</accession>
<name>A0A4P6Q1J4_9ACTN</name>
<protein>
    <submittedName>
        <fullName evidence="3">Uncharacterized protein</fullName>
    </submittedName>
</protein>
<feature type="transmembrane region" description="Helical" evidence="2">
    <location>
        <begin position="46"/>
        <end position="68"/>
    </location>
</feature>
<evidence type="ECO:0000256" key="1">
    <source>
        <dbReference type="SAM" id="MobiDB-lite"/>
    </source>
</evidence>
<organism evidence="3 4">
    <name type="scientific">Streptomonospora litoralis</name>
    <dbReference type="NCBI Taxonomy" id="2498135"/>
    <lineage>
        <taxon>Bacteria</taxon>
        <taxon>Bacillati</taxon>
        <taxon>Actinomycetota</taxon>
        <taxon>Actinomycetes</taxon>
        <taxon>Streptosporangiales</taxon>
        <taxon>Nocardiopsidaceae</taxon>
        <taxon>Streptomonospora</taxon>
    </lineage>
</organism>
<proteinExistence type="predicted"/>
<dbReference type="KEGG" id="strr:EKD16_03230"/>
<dbReference type="OrthoDB" id="3429255at2"/>
<dbReference type="EMBL" id="CP036455">
    <property type="protein sequence ID" value="QBI52457.1"/>
    <property type="molecule type" value="Genomic_DNA"/>
</dbReference>
<dbReference type="AlphaFoldDB" id="A0A4P6Q1J4"/>
<feature type="transmembrane region" description="Helical" evidence="2">
    <location>
        <begin position="115"/>
        <end position="135"/>
    </location>
</feature>